<reference evidence="3 4" key="1">
    <citation type="submission" date="2023-06" db="EMBL/GenBank/DDBJ databases">
        <title>Alteromonas sp. ASW11-36 isolated from intertidal sand.</title>
        <authorList>
            <person name="Li Y."/>
        </authorList>
    </citation>
    <scope>NUCLEOTIDE SEQUENCE [LARGE SCALE GENOMIC DNA]</scope>
    <source>
        <strain evidence="3 4">ASW11-36</strain>
    </source>
</reference>
<keyword evidence="2" id="KW-0560">Oxidoreductase</keyword>
<dbReference type="RefSeq" id="WP_289363376.1">
    <property type="nucleotide sequence ID" value="NZ_JAUCBP010000001.1"/>
</dbReference>
<dbReference type="Proteomes" id="UP001234343">
    <property type="component" value="Unassembled WGS sequence"/>
</dbReference>
<organism evidence="3 4">
    <name type="scientific">Alteromonas arenosi</name>
    <dbReference type="NCBI Taxonomy" id="3055817"/>
    <lineage>
        <taxon>Bacteria</taxon>
        <taxon>Pseudomonadati</taxon>
        <taxon>Pseudomonadota</taxon>
        <taxon>Gammaproteobacteria</taxon>
        <taxon>Alteromonadales</taxon>
        <taxon>Alteromonadaceae</taxon>
        <taxon>Alteromonas/Salinimonas group</taxon>
        <taxon>Alteromonas</taxon>
    </lineage>
</organism>
<dbReference type="PANTHER" id="PTHR24321:SF8">
    <property type="entry name" value="ESTRADIOL 17-BETA-DEHYDROGENASE 8-RELATED"/>
    <property type="match status" value="1"/>
</dbReference>
<accession>A0ABT7SSU5</accession>
<dbReference type="Pfam" id="PF13561">
    <property type="entry name" value="adh_short_C2"/>
    <property type="match status" value="1"/>
</dbReference>
<comment type="caution">
    <text evidence="3">The sequence shown here is derived from an EMBL/GenBank/DDBJ whole genome shotgun (WGS) entry which is preliminary data.</text>
</comment>
<keyword evidence="4" id="KW-1185">Reference proteome</keyword>
<dbReference type="InterPro" id="IPR036291">
    <property type="entry name" value="NAD(P)-bd_dom_sf"/>
</dbReference>
<dbReference type="PANTHER" id="PTHR24321">
    <property type="entry name" value="DEHYDROGENASES, SHORT CHAIN"/>
    <property type="match status" value="1"/>
</dbReference>
<name>A0ABT7SSU5_9ALTE</name>
<evidence type="ECO:0000313" key="4">
    <source>
        <dbReference type="Proteomes" id="UP001234343"/>
    </source>
</evidence>
<evidence type="ECO:0000256" key="1">
    <source>
        <dbReference type="ARBA" id="ARBA00006484"/>
    </source>
</evidence>
<dbReference type="SUPFAM" id="SSF51735">
    <property type="entry name" value="NAD(P)-binding Rossmann-fold domains"/>
    <property type="match status" value="1"/>
</dbReference>
<gene>
    <name evidence="3" type="ORF">QTP81_01330</name>
</gene>
<dbReference type="Gene3D" id="3.40.50.720">
    <property type="entry name" value="NAD(P)-binding Rossmann-like Domain"/>
    <property type="match status" value="1"/>
</dbReference>
<proteinExistence type="inferred from homology"/>
<evidence type="ECO:0000256" key="2">
    <source>
        <dbReference type="ARBA" id="ARBA00023002"/>
    </source>
</evidence>
<protein>
    <submittedName>
        <fullName evidence="3">SDR family oxidoreductase</fullName>
    </submittedName>
</protein>
<evidence type="ECO:0000313" key="3">
    <source>
        <dbReference type="EMBL" id="MDM7859245.1"/>
    </source>
</evidence>
<dbReference type="InterPro" id="IPR002347">
    <property type="entry name" value="SDR_fam"/>
</dbReference>
<dbReference type="PRINTS" id="PR00081">
    <property type="entry name" value="GDHRDH"/>
</dbReference>
<dbReference type="CDD" id="cd05233">
    <property type="entry name" value="SDR_c"/>
    <property type="match status" value="1"/>
</dbReference>
<sequence>MRVGQPVTIITGGSMGIGLAIAQQQVKSGAFVINLDLADFTESVTGAIWMECDVSNVERVSHVIQECVQRYGRIDRLVCNAGMHVSATIEETSEALLDQVLALNVKGAYAAIKAVLPQMKKQKNGAIVVMGSDQTTVGKTHSFAYGLSKAALGSIAKTTALDYAAYNIRSNAVCPGTIETPLFHKAIDNYVAKSGDNKADVVAEEAAAQPLGKLGQPRDVAALTGFLLSDEAQFITGSLYAVDGGYTAQ</sequence>
<dbReference type="EMBL" id="JAUCBP010000001">
    <property type="protein sequence ID" value="MDM7859245.1"/>
    <property type="molecule type" value="Genomic_DNA"/>
</dbReference>
<comment type="similarity">
    <text evidence="1">Belongs to the short-chain dehydrogenases/reductases (SDR) family.</text>
</comment>